<dbReference type="Proteomes" id="UP000045175">
    <property type="component" value="Unassembled WGS sequence"/>
</dbReference>
<evidence type="ECO:0000313" key="6">
    <source>
        <dbReference type="Proteomes" id="UP000045175"/>
    </source>
</evidence>
<evidence type="ECO:0000313" key="4">
    <source>
        <dbReference type="Proteomes" id="UP000038622"/>
    </source>
</evidence>
<gene>
    <name evidence="1" type="ORF">HAL011_13420</name>
    <name evidence="2" type="ORF">HAL013_14960</name>
    <name evidence="3" type="ORF">HAL09_15530</name>
</gene>
<dbReference type="EMBL" id="CDMN01000067">
    <property type="protein sequence ID" value="CRF44927.1"/>
    <property type="molecule type" value="Genomic_DNA"/>
</dbReference>
<accession>A0A0K2X7C9</accession>
<dbReference type="STRING" id="1578720.HAL011_13420"/>
<organism evidence="2 6">
    <name type="scientific">Helicobacter ailurogastricus</name>
    <dbReference type="NCBI Taxonomy" id="1578720"/>
    <lineage>
        <taxon>Bacteria</taxon>
        <taxon>Pseudomonadati</taxon>
        <taxon>Campylobacterota</taxon>
        <taxon>Epsilonproteobacteria</taxon>
        <taxon>Campylobacterales</taxon>
        <taxon>Helicobacteraceae</taxon>
        <taxon>Helicobacter</taxon>
    </lineage>
</organism>
<evidence type="ECO:0000313" key="3">
    <source>
        <dbReference type="EMBL" id="CRF44927.1"/>
    </source>
</evidence>
<name>A0A0K2X7C9_9HELI</name>
<dbReference type="Proteomes" id="UP000038622">
    <property type="component" value="Unassembled WGS sequence"/>
</dbReference>
<evidence type="ECO:0000313" key="5">
    <source>
        <dbReference type="Proteomes" id="UP000041394"/>
    </source>
</evidence>
<sequence>MSLKCCTASQLKTPPKPLQLLQAYRGLWLNLEHSNKLKKHLGCL</sequence>
<dbReference type="AlphaFoldDB" id="A0A0K2X7C9"/>
<dbReference type="EMBL" id="CDMH01000059">
    <property type="protein sequence ID" value="CRF43270.1"/>
    <property type="molecule type" value="Genomic_DNA"/>
</dbReference>
<keyword evidence="4" id="KW-1185">Reference proteome</keyword>
<proteinExistence type="predicted"/>
<evidence type="ECO:0000313" key="2">
    <source>
        <dbReference type="EMBL" id="CRF43270.1"/>
    </source>
</evidence>
<evidence type="ECO:0000313" key="1">
    <source>
        <dbReference type="EMBL" id="CRF41541.1"/>
    </source>
</evidence>
<reference evidence="5 6" key="3">
    <citation type="submission" date="2014-12" db="EMBL/GenBank/DDBJ databases">
        <authorList>
            <person name="Jaenicke S."/>
        </authorList>
    </citation>
    <scope>NUCLEOTIDE SEQUENCE [LARGE SCALE GENOMIC DNA]</scope>
</reference>
<reference evidence="4" key="2">
    <citation type="submission" date="2014-12" db="EMBL/GenBank/DDBJ databases">
        <authorList>
            <person name="Smet A."/>
        </authorList>
    </citation>
    <scope>NUCLEOTIDE SEQUENCE [LARGE SCALE GENOMIC DNA]</scope>
</reference>
<dbReference type="Proteomes" id="UP000041394">
    <property type="component" value="Unassembled WGS sequence"/>
</dbReference>
<protein>
    <submittedName>
        <fullName evidence="2">Uncharacterized protein</fullName>
    </submittedName>
</protein>
<dbReference type="EMBL" id="CDML01000044">
    <property type="protein sequence ID" value="CRF41541.1"/>
    <property type="molecule type" value="Genomic_DNA"/>
</dbReference>
<reference evidence="2" key="1">
    <citation type="submission" date="2014-12" db="EMBL/GenBank/DDBJ databases">
        <title>Whole genome sequences of four Staphylococcus schleiferi canine isolates.</title>
        <authorList>
            <person name="Misic A.M."/>
            <person name="Cain C."/>
            <person name="Morris D.O."/>
            <person name="Rankin S."/>
            <person name="Beiting D."/>
        </authorList>
    </citation>
    <scope>NUCLEOTIDE SEQUENCE</scope>
    <source>
        <strain evidence="1">ASB11</strain>
        <strain evidence="2">ASB13</strain>
        <strain evidence="3">ASB9</strain>
    </source>
</reference>